<organism evidence="4 5">
    <name type="scientific">Prymnesium parvum</name>
    <name type="common">Toxic golden alga</name>
    <dbReference type="NCBI Taxonomy" id="97485"/>
    <lineage>
        <taxon>Eukaryota</taxon>
        <taxon>Haptista</taxon>
        <taxon>Haptophyta</taxon>
        <taxon>Prymnesiophyceae</taxon>
        <taxon>Prymnesiales</taxon>
        <taxon>Prymnesiaceae</taxon>
        <taxon>Prymnesium</taxon>
    </lineage>
</organism>
<dbReference type="Pfam" id="PF14308">
    <property type="entry name" value="DnaJ-X"/>
    <property type="match status" value="1"/>
</dbReference>
<dbReference type="PANTHER" id="PTHR44094:SF8">
    <property type="entry name" value="DNAJ HEAT SHOCK N-TERMINAL DOMAIN-CONTAINING PROTEIN-RELATED"/>
    <property type="match status" value="1"/>
</dbReference>
<feature type="coiled-coil region" evidence="1">
    <location>
        <begin position="138"/>
        <end position="169"/>
    </location>
</feature>
<dbReference type="CDD" id="cd06257">
    <property type="entry name" value="DnaJ"/>
    <property type="match status" value="1"/>
</dbReference>
<comment type="caution">
    <text evidence="4">The sequence shown here is derived from an EMBL/GenBank/DDBJ whole genome shotgun (WGS) entry which is preliminary data.</text>
</comment>
<feature type="compositionally biased region" description="Basic and acidic residues" evidence="2">
    <location>
        <begin position="403"/>
        <end position="456"/>
    </location>
</feature>
<dbReference type="InterPro" id="IPR001623">
    <property type="entry name" value="DnaJ_domain"/>
</dbReference>
<dbReference type="InterPro" id="IPR036869">
    <property type="entry name" value="J_dom_sf"/>
</dbReference>
<evidence type="ECO:0000313" key="5">
    <source>
        <dbReference type="Proteomes" id="UP001515480"/>
    </source>
</evidence>
<sequence>MRGSSKKATALTVAKDPEAEAQRAAEEEEMAQMLELKRPKHVVSGTVDGLKCITAGVVGGVVGLVAMPVIGAKQGGAKGFATGLMKGVAGAVVLPAAGAAAGATQFARGAIATPAAASGMYTGKQWDRETRTWRHYSLVEEAKEFEKADEEMNKLLEEKKKRNKQKKEAMGGVSDTTFYELLGVSSDASTSEIKRAYLKRARELHPDKNPDDPEAKERFQKLGEAYQVISNEDSRARYDARGLEGLQEMQFLDASTFYTLLFGSEEFEEYIGELQLASLMTLISASEDNNDISMKQLHHKQIGREVHCALKLAKLLQPYVDGEVESFEAAARTKAENLSHTLFGELLLNTIGKVYQAKAAAALNTNPVGAASHYMKQKRHIWNTHLQAAKSVYKMYGASKDVQRQHEKEMEKLKKEEKLKAEKGEKTKTEEEEKLKTAEEGKQMKADNEDELHTKAEAAAPAEAKAQEGASSAPEAAPSASPESTDASAGPSNRRQSFFSSRFAKKDREGKGKEKEAAKPKSTEEATAEEEEEMHASMPPPKDMAIFMEGAWYMSVVDVENTLRHVCKKVLTDTSVEKDVRLKRARGLALLGGIFASAQSPETKEGGKKTLREQMEAFVGGMAPPPGEAGPHSGVADSESSGEDEASPPATADAIDEAGLNLKSIKELKALCSARGIDTAGLAEKGDLVTALLASGAA</sequence>
<dbReference type="AlphaFoldDB" id="A0AB34JDM2"/>
<keyword evidence="1" id="KW-0175">Coiled coil</keyword>
<dbReference type="InterPro" id="IPR052423">
    <property type="entry name" value="EMIR"/>
</dbReference>
<dbReference type="Gene3D" id="1.10.287.110">
    <property type="entry name" value="DnaJ domain"/>
    <property type="match status" value="1"/>
</dbReference>
<evidence type="ECO:0000259" key="3">
    <source>
        <dbReference type="PROSITE" id="PS50076"/>
    </source>
</evidence>
<dbReference type="EMBL" id="JBGBPQ010000009">
    <property type="protein sequence ID" value="KAL1519801.1"/>
    <property type="molecule type" value="Genomic_DNA"/>
</dbReference>
<dbReference type="InterPro" id="IPR026894">
    <property type="entry name" value="DnaJ_X"/>
</dbReference>
<protein>
    <recommendedName>
        <fullName evidence="3">J domain-containing protein</fullName>
    </recommendedName>
</protein>
<dbReference type="Pfam" id="PF00226">
    <property type="entry name" value="DnaJ"/>
    <property type="match status" value="1"/>
</dbReference>
<reference evidence="4 5" key="1">
    <citation type="journal article" date="2024" name="Science">
        <title>Giant polyketide synthase enzymes in the biosynthesis of giant marine polyether toxins.</title>
        <authorList>
            <person name="Fallon T.R."/>
            <person name="Shende V.V."/>
            <person name="Wierzbicki I.H."/>
            <person name="Pendleton A.L."/>
            <person name="Watervoot N.F."/>
            <person name="Auber R.P."/>
            <person name="Gonzalez D.J."/>
            <person name="Wisecaver J.H."/>
            <person name="Moore B.S."/>
        </authorList>
    </citation>
    <scope>NUCLEOTIDE SEQUENCE [LARGE SCALE GENOMIC DNA]</scope>
    <source>
        <strain evidence="4 5">12B1</strain>
    </source>
</reference>
<dbReference type="PROSITE" id="PS50076">
    <property type="entry name" value="DNAJ_2"/>
    <property type="match status" value="1"/>
</dbReference>
<dbReference type="SUPFAM" id="SSF46565">
    <property type="entry name" value="Chaperone J-domain"/>
    <property type="match status" value="1"/>
</dbReference>
<feature type="domain" description="J" evidence="3">
    <location>
        <begin position="177"/>
        <end position="242"/>
    </location>
</feature>
<evidence type="ECO:0000313" key="4">
    <source>
        <dbReference type="EMBL" id="KAL1519801.1"/>
    </source>
</evidence>
<proteinExistence type="predicted"/>
<name>A0AB34JDM2_PRYPA</name>
<accession>A0AB34JDM2</accession>
<feature type="compositionally biased region" description="Low complexity" evidence="2">
    <location>
        <begin position="457"/>
        <end position="502"/>
    </location>
</feature>
<gene>
    <name evidence="4" type="ORF">AB1Y20_023308</name>
</gene>
<feature type="compositionally biased region" description="Basic and acidic residues" evidence="2">
    <location>
        <begin position="504"/>
        <end position="524"/>
    </location>
</feature>
<feature type="compositionally biased region" description="Low complexity" evidence="2">
    <location>
        <begin position="629"/>
        <end position="639"/>
    </location>
</feature>
<dbReference type="PANTHER" id="PTHR44094">
    <property type="entry name" value="DNAJ HEAT SHOCK N-TERMINAL DOMAIN-CONTAINING PROTEIN"/>
    <property type="match status" value="1"/>
</dbReference>
<keyword evidence="5" id="KW-1185">Reference proteome</keyword>
<dbReference type="SMART" id="SM00271">
    <property type="entry name" value="DnaJ"/>
    <property type="match status" value="1"/>
</dbReference>
<dbReference type="Proteomes" id="UP001515480">
    <property type="component" value="Unassembled WGS sequence"/>
</dbReference>
<feature type="region of interest" description="Disordered" evidence="2">
    <location>
        <begin position="403"/>
        <end position="542"/>
    </location>
</feature>
<feature type="region of interest" description="Disordered" evidence="2">
    <location>
        <begin position="621"/>
        <end position="655"/>
    </location>
</feature>
<evidence type="ECO:0000256" key="1">
    <source>
        <dbReference type="SAM" id="Coils"/>
    </source>
</evidence>
<evidence type="ECO:0000256" key="2">
    <source>
        <dbReference type="SAM" id="MobiDB-lite"/>
    </source>
</evidence>
<feature type="region of interest" description="Disordered" evidence="2">
    <location>
        <begin position="1"/>
        <end position="20"/>
    </location>
</feature>
<dbReference type="PRINTS" id="PR00625">
    <property type="entry name" value="JDOMAIN"/>
</dbReference>